<dbReference type="PANTHER" id="PTHR45453:SF1">
    <property type="entry name" value="PHOSPHATE REGULON SENSOR PROTEIN PHOR"/>
    <property type="match status" value="1"/>
</dbReference>
<evidence type="ECO:0000256" key="6">
    <source>
        <dbReference type="ARBA" id="ARBA00022475"/>
    </source>
</evidence>
<dbReference type="InterPro" id="IPR003594">
    <property type="entry name" value="HATPase_dom"/>
</dbReference>
<keyword evidence="12 20" id="KW-0418">Kinase</keyword>
<reference evidence="20" key="1">
    <citation type="journal article" date="2022" name="Front. Microbiol.">
        <title>New perspectives on an old grouping: The genomic and phenotypic variability of Oxalobacter formigenes and the implications for calcium oxalate stone prevention.</title>
        <authorList>
            <person name="Chmiel J.A."/>
            <person name="Carr C."/>
            <person name="Stuivenberg G.A."/>
            <person name="Venema R."/>
            <person name="Chanyi R.M."/>
            <person name="Al K.F."/>
            <person name="Giguere D."/>
            <person name="Say H."/>
            <person name="Akouris P.P."/>
            <person name="Dominguez Romero S.A."/>
            <person name="Kwong A."/>
            <person name="Tai V."/>
            <person name="Koval S.F."/>
            <person name="Razvi H."/>
            <person name="Bjazevic J."/>
            <person name="Burton J.P."/>
        </authorList>
    </citation>
    <scope>NUCLEOTIDE SEQUENCE</scope>
    <source>
        <strain evidence="20">WoOx3</strain>
    </source>
</reference>
<keyword evidence="16 18" id="KW-0472">Membrane</keyword>
<evidence type="ECO:0000256" key="16">
    <source>
        <dbReference type="ARBA" id="ARBA00023136"/>
    </source>
</evidence>
<evidence type="ECO:0000256" key="13">
    <source>
        <dbReference type="ARBA" id="ARBA00022840"/>
    </source>
</evidence>
<dbReference type="InterPro" id="IPR014310">
    <property type="entry name" value="Sig_transdc_His_kinase_PhoR"/>
</dbReference>
<evidence type="ECO:0000313" key="20">
    <source>
        <dbReference type="EMBL" id="WAW09592.1"/>
    </source>
</evidence>
<dbReference type="PANTHER" id="PTHR45453">
    <property type="entry name" value="PHOSPHATE REGULON SENSOR PROTEIN PHOR"/>
    <property type="match status" value="1"/>
</dbReference>
<comment type="catalytic activity">
    <reaction evidence="1">
        <text>ATP + protein L-histidine = ADP + protein N-phospho-L-histidine.</text>
        <dbReference type="EC" id="2.7.13.3"/>
    </reaction>
</comment>
<dbReference type="GO" id="GO:0016036">
    <property type="term" value="P:cellular response to phosphate starvation"/>
    <property type="evidence" value="ECO:0007669"/>
    <property type="project" value="TreeGrafter"/>
</dbReference>
<dbReference type="InterPro" id="IPR036890">
    <property type="entry name" value="HATPase_C_sf"/>
</dbReference>
<dbReference type="GO" id="GO:0005886">
    <property type="term" value="C:plasma membrane"/>
    <property type="evidence" value="ECO:0007669"/>
    <property type="project" value="UniProtKB-SubCell"/>
</dbReference>
<dbReference type="InterPro" id="IPR035965">
    <property type="entry name" value="PAS-like_dom_sf"/>
</dbReference>
<dbReference type="CDD" id="cd00082">
    <property type="entry name" value="HisKA"/>
    <property type="match status" value="1"/>
</dbReference>
<dbReference type="NCBIfam" id="TIGR02966">
    <property type="entry name" value="phoR_proteo"/>
    <property type="match status" value="1"/>
</dbReference>
<evidence type="ECO:0000256" key="8">
    <source>
        <dbReference type="ARBA" id="ARBA00022592"/>
    </source>
</evidence>
<keyword evidence="21" id="KW-1185">Reference proteome</keyword>
<dbReference type="Pfam" id="PF13188">
    <property type="entry name" value="PAS_8"/>
    <property type="match status" value="1"/>
</dbReference>
<evidence type="ECO:0000256" key="10">
    <source>
        <dbReference type="ARBA" id="ARBA00022692"/>
    </source>
</evidence>
<dbReference type="InterPro" id="IPR050351">
    <property type="entry name" value="BphY/WalK/GraS-like"/>
</dbReference>
<evidence type="ECO:0000259" key="19">
    <source>
        <dbReference type="PROSITE" id="PS50109"/>
    </source>
</evidence>
<dbReference type="Pfam" id="PF02518">
    <property type="entry name" value="HATPase_c"/>
    <property type="match status" value="1"/>
</dbReference>
<dbReference type="InterPro" id="IPR005467">
    <property type="entry name" value="His_kinase_dom"/>
</dbReference>
<keyword evidence="13" id="KW-0067">ATP-binding</keyword>
<dbReference type="InterPro" id="IPR036097">
    <property type="entry name" value="HisK_dim/P_sf"/>
</dbReference>
<dbReference type="GO" id="GO:0006817">
    <property type="term" value="P:phosphate ion transport"/>
    <property type="evidence" value="ECO:0007669"/>
    <property type="project" value="UniProtKB-KW"/>
</dbReference>
<dbReference type="InterPro" id="IPR000014">
    <property type="entry name" value="PAS"/>
</dbReference>
<keyword evidence="5" id="KW-0813">Transport</keyword>
<dbReference type="AlphaFoldDB" id="A0A9E9LY46"/>
<feature type="domain" description="Histidine kinase" evidence="19">
    <location>
        <begin position="212"/>
        <end position="429"/>
    </location>
</feature>
<evidence type="ECO:0000256" key="7">
    <source>
        <dbReference type="ARBA" id="ARBA00022553"/>
    </source>
</evidence>
<accession>A0A9E9LY46</accession>
<evidence type="ECO:0000256" key="3">
    <source>
        <dbReference type="ARBA" id="ARBA00012438"/>
    </source>
</evidence>
<dbReference type="FunFam" id="1.10.287.130:FF:000001">
    <property type="entry name" value="Two-component sensor histidine kinase"/>
    <property type="match status" value="1"/>
</dbReference>
<evidence type="ECO:0000256" key="4">
    <source>
        <dbReference type="ARBA" id="ARBA00019665"/>
    </source>
</evidence>
<dbReference type="KEGG" id="ovb:NB640_10190"/>
<evidence type="ECO:0000256" key="9">
    <source>
        <dbReference type="ARBA" id="ARBA00022679"/>
    </source>
</evidence>
<keyword evidence="8" id="KW-0592">Phosphate transport</keyword>
<dbReference type="SUPFAM" id="SSF55785">
    <property type="entry name" value="PYP-like sensor domain (PAS domain)"/>
    <property type="match status" value="1"/>
</dbReference>
<evidence type="ECO:0000313" key="21">
    <source>
        <dbReference type="Proteomes" id="UP001156215"/>
    </source>
</evidence>
<evidence type="ECO:0000256" key="11">
    <source>
        <dbReference type="ARBA" id="ARBA00022741"/>
    </source>
</evidence>
<evidence type="ECO:0000256" key="15">
    <source>
        <dbReference type="ARBA" id="ARBA00023012"/>
    </source>
</evidence>
<evidence type="ECO:0000256" key="17">
    <source>
        <dbReference type="ARBA" id="ARBA00025207"/>
    </source>
</evidence>
<evidence type="ECO:0000256" key="1">
    <source>
        <dbReference type="ARBA" id="ARBA00000085"/>
    </source>
</evidence>
<dbReference type="InterPro" id="IPR021766">
    <property type="entry name" value="PhoR_N"/>
</dbReference>
<dbReference type="PROSITE" id="PS50109">
    <property type="entry name" value="HIS_KIN"/>
    <property type="match status" value="1"/>
</dbReference>
<dbReference type="SUPFAM" id="SSF47384">
    <property type="entry name" value="Homodimeric domain of signal transducing histidine kinase"/>
    <property type="match status" value="1"/>
</dbReference>
<dbReference type="GO" id="GO:0005524">
    <property type="term" value="F:ATP binding"/>
    <property type="evidence" value="ECO:0007669"/>
    <property type="project" value="UniProtKB-KW"/>
</dbReference>
<comment type="function">
    <text evidence="17">Member of the two-component regulatory system PhoR/PhoB involved in the phosphate regulon genes expression. PhoR may function as a membrane-associated protein kinase that phosphorylates PhoB in response to environmental signals.</text>
</comment>
<evidence type="ECO:0000256" key="5">
    <source>
        <dbReference type="ARBA" id="ARBA00022448"/>
    </source>
</evidence>
<keyword evidence="10 18" id="KW-0812">Transmembrane</keyword>
<dbReference type="Pfam" id="PF11808">
    <property type="entry name" value="PhoR"/>
    <property type="match status" value="1"/>
</dbReference>
<gene>
    <name evidence="20" type="primary">phoR</name>
    <name evidence="20" type="ORF">NB640_10190</name>
</gene>
<sequence>MNPHVMFWIPAALRLALTWIVAGVLWYYYGPVIGLLAGFVLMTAMVFVQLYFLSRLDIWLDNPNSAESPGGWGAWAAIYDRLMQLQRDEEKSQAELTEWLVRFRQAMALLPIGVVIADDVMFLEWCNPAAEKHLGLSETEDRGMRITNLVRNPEFINYLVLGRYDKPLPMTLNDRRLVLQVIPFENRRQIFVTYDTTEQENIAKMRRDFVANASHELRTPLTVINGFLEVAEAQPDMDKDTRTAHLQLMREQGERMQRLVDSMLQLTALESPDNPVVREAVNMYELIQGVCDEANMVSNGRHDISLDMADGPETMYGSEDEIRTALWNLVRNAVRYTPPGGKVALKWENTEKGPHFVVTDTGIGIAAEHIPRLTQRFYLVDKTRSRKERGSGLGLAIVRHALMRHKGELQVKSQVGVGSEFTAQFPNSALVP</sequence>
<dbReference type="Pfam" id="PF00512">
    <property type="entry name" value="HisKA"/>
    <property type="match status" value="1"/>
</dbReference>
<keyword evidence="15" id="KW-0902">Two-component regulatory system</keyword>
<feature type="transmembrane region" description="Helical" evidence="18">
    <location>
        <begin position="35"/>
        <end position="53"/>
    </location>
</feature>
<dbReference type="FunFam" id="3.30.565.10:FF:000006">
    <property type="entry name" value="Sensor histidine kinase WalK"/>
    <property type="match status" value="1"/>
</dbReference>
<dbReference type="EMBL" id="CP098242">
    <property type="protein sequence ID" value="WAW09592.1"/>
    <property type="molecule type" value="Genomic_DNA"/>
</dbReference>
<evidence type="ECO:0000256" key="2">
    <source>
        <dbReference type="ARBA" id="ARBA00004429"/>
    </source>
</evidence>
<keyword evidence="9" id="KW-0808">Transferase</keyword>
<dbReference type="InterPro" id="IPR004358">
    <property type="entry name" value="Sig_transdc_His_kin-like_C"/>
</dbReference>
<organism evidence="20 21">
    <name type="scientific">Oxalobacter vibrioformis</name>
    <dbReference type="NCBI Taxonomy" id="933080"/>
    <lineage>
        <taxon>Bacteria</taxon>
        <taxon>Pseudomonadati</taxon>
        <taxon>Pseudomonadota</taxon>
        <taxon>Betaproteobacteria</taxon>
        <taxon>Burkholderiales</taxon>
        <taxon>Oxalobacteraceae</taxon>
        <taxon>Oxalobacter</taxon>
    </lineage>
</organism>
<dbReference type="Gene3D" id="3.30.450.20">
    <property type="entry name" value="PAS domain"/>
    <property type="match status" value="1"/>
</dbReference>
<dbReference type="Proteomes" id="UP001156215">
    <property type="component" value="Chromosome"/>
</dbReference>
<feature type="transmembrane region" description="Helical" evidence="18">
    <location>
        <begin position="7"/>
        <end position="29"/>
    </location>
</feature>
<name>A0A9E9LY46_9BURK</name>
<evidence type="ECO:0000256" key="18">
    <source>
        <dbReference type="SAM" id="Phobius"/>
    </source>
</evidence>
<dbReference type="SMART" id="SM00388">
    <property type="entry name" value="HisKA"/>
    <property type="match status" value="1"/>
</dbReference>
<dbReference type="GO" id="GO:0000155">
    <property type="term" value="F:phosphorelay sensor kinase activity"/>
    <property type="evidence" value="ECO:0007669"/>
    <property type="project" value="InterPro"/>
</dbReference>
<keyword evidence="6" id="KW-1003">Cell membrane</keyword>
<dbReference type="InterPro" id="IPR003661">
    <property type="entry name" value="HisK_dim/P_dom"/>
</dbReference>
<dbReference type="GO" id="GO:0004721">
    <property type="term" value="F:phosphoprotein phosphatase activity"/>
    <property type="evidence" value="ECO:0007669"/>
    <property type="project" value="InterPro"/>
</dbReference>
<dbReference type="CDD" id="cd00130">
    <property type="entry name" value="PAS"/>
    <property type="match status" value="1"/>
</dbReference>
<protein>
    <recommendedName>
        <fullName evidence="4">Phosphate regulon sensor protein PhoR</fullName>
        <ecNumber evidence="3">2.7.13.3</ecNumber>
    </recommendedName>
</protein>
<keyword evidence="11" id="KW-0547">Nucleotide-binding</keyword>
<dbReference type="PRINTS" id="PR00344">
    <property type="entry name" value="BCTRLSENSOR"/>
</dbReference>
<dbReference type="Gene3D" id="3.30.565.10">
    <property type="entry name" value="Histidine kinase-like ATPase, C-terminal domain"/>
    <property type="match status" value="1"/>
</dbReference>
<keyword evidence="7" id="KW-0597">Phosphoprotein</keyword>
<dbReference type="SMART" id="SM00387">
    <property type="entry name" value="HATPase_c"/>
    <property type="match status" value="1"/>
</dbReference>
<dbReference type="RefSeq" id="WP_269308594.1">
    <property type="nucleotide sequence ID" value="NZ_CP098242.1"/>
</dbReference>
<evidence type="ECO:0000256" key="12">
    <source>
        <dbReference type="ARBA" id="ARBA00022777"/>
    </source>
</evidence>
<keyword evidence="14 18" id="KW-1133">Transmembrane helix</keyword>
<dbReference type="SUPFAM" id="SSF55874">
    <property type="entry name" value="ATPase domain of HSP90 chaperone/DNA topoisomerase II/histidine kinase"/>
    <property type="match status" value="1"/>
</dbReference>
<dbReference type="EC" id="2.7.13.3" evidence="3"/>
<evidence type="ECO:0000256" key="14">
    <source>
        <dbReference type="ARBA" id="ARBA00022989"/>
    </source>
</evidence>
<comment type="subcellular location">
    <subcellularLocation>
        <location evidence="2">Cell inner membrane</location>
        <topology evidence="2">Multi-pass membrane protein</topology>
    </subcellularLocation>
</comment>
<proteinExistence type="predicted"/>
<dbReference type="Gene3D" id="1.10.287.130">
    <property type="match status" value="1"/>
</dbReference>